<reference evidence="8" key="2">
    <citation type="submission" date="2019-02" db="EMBL/GenBank/DDBJ databases">
        <authorList>
            <person name="Chen S.-C."/>
            <person name="Chien H.-H."/>
            <person name="Lai M.-C."/>
        </authorList>
    </citation>
    <scope>NUCLEOTIDE SEQUENCE</scope>
    <source>
        <strain evidence="8">N2F9704</strain>
    </source>
</reference>
<keyword evidence="9" id="KW-1185">Reference proteome</keyword>
<dbReference type="PANTHER" id="PTHR35402:SF1">
    <property type="entry name" value="TYPE II SECRETION SYSTEM PROTEIN GSPF DOMAIN-CONTAINING PROTEIN"/>
    <property type="match status" value="1"/>
</dbReference>
<dbReference type="KEGG" id="maqe:RJ40_01145"/>
<dbReference type="InterPro" id="IPR018076">
    <property type="entry name" value="T2SS_GspF_dom"/>
</dbReference>
<dbReference type="AlphaFoldDB" id="A0A8A3S3G0"/>
<feature type="transmembrane region" description="Helical" evidence="6">
    <location>
        <begin position="578"/>
        <end position="597"/>
    </location>
</feature>
<dbReference type="InterPro" id="IPR056569">
    <property type="entry name" value="ArlJ-like"/>
</dbReference>
<feature type="transmembrane region" description="Helical" evidence="6">
    <location>
        <begin position="254"/>
        <end position="274"/>
    </location>
</feature>
<feature type="transmembrane region" description="Helical" evidence="6">
    <location>
        <begin position="365"/>
        <end position="387"/>
    </location>
</feature>
<evidence type="ECO:0000256" key="1">
    <source>
        <dbReference type="ARBA" id="ARBA00004651"/>
    </source>
</evidence>
<evidence type="ECO:0000256" key="4">
    <source>
        <dbReference type="ARBA" id="ARBA00022989"/>
    </source>
</evidence>
<feature type="domain" description="Type II secretion system protein GspF" evidence="7">
    <location>
        <begin position="404"/>
        <end position="521"/>
    </location>
</feature>
<protein>
    <submittedName>
        <fullName evidence="8">Secretion system protein</fullName>
    </submittedName>
</protein>
<dbReference type="EMBL" id="CP036172">
    <property type="protein sequence ID" value="QSZ66200.1"/>
    <property type="molecule type" value="Genomic_DNA"/>
</dbReference>
<evidence type="ECO:0000256" key="2">
    <source>
        <dbReference type="ARBA" id="ARBA00022475"/>
    </source>
</evidence>
<reference evidence="8" key="1">
    <citation type="journal article" date="2001" name="Int. J. Syst. Evol. Microbiol.">
        <title>Methanofollis aquaemaris sp. nov., a methanogen isolated from an aquaculture fish pond.</title>
        <authorList>
            <person name="Lai M.C."/>
            <person name="Chen S.C."/>
        </authorList>
    </citation>
    <scope>NUCLEOTIDE SEQUENCE</scope>
    <source>
        <strain evidence="8">N2F9704</strain>
    </source>
</reference>
<evidence type="ECO:0000313" key="9">
    <source>
        <dbReference type="Proteomes" id="UP001042704"/>
    </source>
</evidence>
<evidence type="ECO:0000256" key="3">
    <source>
        <dbReference type="ARBA" id="ARBA00022692"/>
    </source>
</evidence>
<comment type="subcellular location">
    <subcellularLocation>
        <location evidence="1">Cell membrane</location>
        <topology evidence="1">Multi-pass membrane protein</topology>
    </subcellularLocation>
</comment>
<evidence type="ECO:0000313" key="8">
    <source>
        <dbReference type="EMBL" id="QSZ66200.1"/>
    </source>
</evidence>
<keyword evidence="3 6" id="KW-0812">Transmembrane</keyword>
<feature type="transmembrane region" description="Helical" evidence="6">
    <location>
        <begin position="509"/>
        <end position="533"/>
    </location>
</feature>
<evidence type="ECO:0000259" key="7">
    <source>
        <dbReference type="Pfam" id="PF00482"/>
    </source>
</evidence>
<feature type="transmembrane region" description="Helical" evidence="6">
    <location>
        <begin position="553"/>
        <end position="571"/>
    </location>
</feature>
<name>A0A8A3S3G0_9EURY</name>
<feature type="domain" description="Type II secretion system protein GspF" evidence="7">
    <location>
        <begin position="115"/>
        <end position="236"/>
    </location>
</feature>
<evidence type="ECO:0000256" key="5">
    <source>
        <dbReference type="ARBA" id="ARBA00023136"/>
    </source>
</evidence>
<dbReference type="Pfam" id="PF00482">
    <property type="entry name" value="T2SSF"/>
    <property type="match status" value="2"/>
</dbReference>
<evidence type="ECO:0000256" key="6">
    <source>
        <dbReference type="SAM" id="Phobius"/>
    </source>
</evidence>
<dbReference type="GO" id="GO:0005886">
    <property type="term" value="C:plasma membrane"/>
    <property type="evidence" value="ECO:0007669"/>
    <property type="project" value="UniProtKB-SubCell"/>
</dbReference>
<sequence length="598" mass="66512">MTKSASPSTFRDQIAHSLLSAHIPIPAARYLQYGLIVTLLAGFLYILSVLLLSLFGVEVNVLPILPYGITVLIGFIVIIGLLILGIYLYPLLQAEGRRTRIEADLPHAVTYMQALSSTFTLYGIFRAVYEAGDLYGEVSKECGLIVRDVEVFGLDLLTAMRNVQEVTPSANFKELINDLSLVYRSGGSLVSFFNSKSETYRELARQEQESLLQILEMIAEIYVTVFVAGPIAIIIMLVAQNLTGQSQLGGIMPLMYLGLPLGAICLIFILYVLLPPDNLDVTHREVRDSEFDADILDPATGEEPDEKFLKNLESRKRWLRLCEILRHPGTFFISDYTVGAVIGVGLLVGLFLSFQFGFFETVFSTYTLEVFLCLAIIATVVPVMIAYEARRRYVMKVEAQLPEFLAEIADMRDIGMTLQGAIFMISNTKMGVLSREVKIAAEELKFGSSVSGALVRMEERIGLVSVKRAISLLVRASEVTDYIREILTIAINDLEHYIKMKTKRLNVSFVYLAVIYLSFGIYLYSAYQLNVAFISSFSAYDVTFDISTNIREMLHIGIILGFFSGIMAGQLSSNSVLAGLKHVCVMLAATVILFVYII</sequence>
<feature type="transmembrane region" description="Helical" evidence="6">
    <location>
        <begin position="33"/>
        <end position="55"/>
    </location>
</feature>
<feature type="transmembrane region" description="Helical" evidence="6">
    <location>
        <begin position="221"/>
        <end position="242"/>
    </location>
</feature>
<organism evidence="8 9">
    <name type="scientific">Methanofollis aquaemaris</name>
    <dbReference type="NCBI Taxonomy" id="126734"/>
    <lineage>
        <taxon>Archaea</taxon>
        <taxon>Methanobacteriati</taxon>
        <taxon>Methanobacteriota</taxon>
        <taxon>Stenosarchaea group</taxon>
        <taxon>Methanomicrobia</taxon>
        <taxon>Methanomicrobiales</taxon>
        <taxon>Methanomicrobiaceae</taxon>
        <taxon>Methanofollis</taxon>
    </lineage>
</organism>
<feature type="transmembrane region" description="Helical" evidence="6">
    <location>
        <begin position="67"/>
        <end position="92"/>
    </location>
</feature>
<keyword evidence="5 6" id="KW-0472">Membrane</keyword>
<keyword evidence="4 6" id="KW-1133">Transmembrane helix</keyword>
<feature type="transmembrane region" description="Helical" evidence="6">
    <location>
        <begin position="336"/>
        <end position="359"/>
    </location>
</feature>
<gene>
    <name evidence="8" type="ORF">RJ40_01145</name>
</gene>
<keyword evidence="2" id="KW-1003">Cell membrane</keyword>
<dbReference type="Proteomes" id="UP001042704">
    <property type="component" value="Chromosome"/>
</dbReference>
<dbReference type="PANTHER" id="PTHR35402">
    <property type="entry name" value="INTEGRAL MEMBRANE PROTEIN-RELATED"/>
    <property type="match status" value="1"/>
</dbReference>
<proteinExistence type="predicted"/>
<accession>A0A8A3S3G0</accession>